<keyword evidence="3" id="KW-0804">Transcription</keyword>
<dbReference type="STRING" id="251229.Chro_0963"/>
<evidence type="ECO:0000256" key="3">
    <source>
        <dbReference type="ARBA" id="ARBA00023163"/>
    </source>
</evidence>
<dbReference type="SUPFAM" id="SSF46785">
    <property type="entry name" value="Winged helix' DNA-binding domain"/>
    <property type="match status" value="1"/>
</dbReference>
<dbReference type="PANTHER" id="PTHR43537:SF5">
    <property type="entry name" value="UXU OPERON TRANSCRIPTIONAL REGULATOR"/>
    <property type="match status" value="1"/>
</dbReference>
<protein>
    <submittedName>
        <fullName evidence="5">Transcriptional regulator, GntR family</fullName>
    </submittedName>
</protein>
<dbReference type="InterPro" id="IPR011711">
    <property type="entry name" value="GntR_C"/>
</dbReference>
<dbReference type="GO" id="GO:0003677">
    <property type="term" value="F:DNA binding"/>
    <property type="evidence" value="ECO:0007669"/>
    <property type="project" value="UniProtKB-KW"/>
</dbReference>
<proteinExistence type="predicted"/>
<dbReference type="PANTHER" id="PTHR43537">
    <property type="entry name" value="TRANSCRIPTIONAL REGULATOR, GNTR FAMILY"/>
    <property type="match status" value="1"/>
</dbReference>
<dbReference type="SMART" id="SM00895">
    <property type="entry name" value="FCD"/>
    <property type="match status" value="1"/>
</dbReference>
<dbReference type="OrthoDB" id="114741at2"/>
<keyword evidence="2" id="KW-0238">DNA-binding</keyword>
<dbReference type="Gene3D" id="1.20.120.530">
    <property type="entry name" value="GntR ligand-binding domain-like"/>
    <property type="match status" value="1"/>
</dbReference>
<dbReference type="AlphaFoldDB" id="K9TUI3"/>
<dbReference type="InterPro" id="IPR036388">
    <property type="entry name" value="WH-like_DNA-bd_sf"/>
</dbReference>
<dbReference type="SUPFAM" id="SSF48008">
    <property type="entry name" value="GntR ligand-binding domain-like"/>
    <property type="match status" value="1"/>
</dbReference>
<evidence type="ECO:0000256" key="2">
    <source>
        <dbReference type="ARBA" id="ARBA00023125"/>
    </source>
</evidence>
<evidence type="ECO:0000259" key="4">
    <source>
        <dbReference type="PROSITE" id="PS50949"/>
    </source>
</evidence>
<dbReference type="HOGENOM" id="CLU_017584_5_2_3"/>
<keyword evidence="6" id="KW-1185">Reference proteome</keyword>
<dbReference type="InterPro" id="IPR008920">
    <property type="entry name" value="TF_FadR/GntR_C"/>
</dbReference>
<dbReference type="InterPro" id="IPR036390">
    <property type="entry name" value="WH_DNA-bd_sf"/>
</dbReference>
<evidence type="ECO:0000313" key="6">
    <source>
        <dbReference type="Proteomes" id="UP000010384"/>
    </source>
</evidence>
<dbReference type="InParanoid" id="K9TUI3"/>
<dbReference type="Pfam" id="PF00392">
    <property type="entry name" value="GntR"/>
    <property type="match status" value="1"/>
</dbReference>
<name>K9TUI3_CHRTP</name>
<dbReference type="Pfam" id="PF07729">
    <property type="entry name" value="FCD"/>
    <property type="match status" value="1"/>
</dbReference>
<keyword evidence="1" id="KW-0805">Transcription regulation</keyword>
<reference evidence="5 6" key="1">
    <citation type="submission" date="2012-06" db="EMBL/GenBank/DDBJ databases">
        <title>Finished chromosome of genome of Chroococcidiopsis thermalis PCC 7203.</title>
        <authorList>
            <consortium name="US DOE Joint Genome Institute"/>
            <person name="Gugger M."/>
            <person name="Coursin T."/>
            <person name="Rippka R."/>
            <person name="Tandeau De Marsac N."/>
            <person name="Huntemann M."/>
            <person name="Wei C.-L."/>
            <person name="Han J."/>
            <person name="Detter J.C."/>
            <person name="Han C."/>
            <person name="Tapia R."/>
            <person name="Davenport K."/>
            <person name="Daligault H."/>
            <person name="Erkkila T."/>
            <person name="Gu W."/>
            <person name="Munk A.C.C."/>
            <person name="Teshima H."/>
            <person name="Xu Y."/>
            <person name="Chain P."/>
            <person name="Chen A."/>
            <person name="Krypides N."/>
            <person name="Mavromatis K."/>
            <person name="Markowitz V."/>
            <person name="Szeto E."/>
            <person name="Ivanova N."/>
            <person name="Mikhailova N."/>
            <person name="Ovchinnikova G."/>
            <person name="Pagani I."/>
            <person name="Pati A."/>
            <person name="Goodwin L."/>
            <person name="Peters L."/>
            <person name="Pitluck S."/>
            <person name="Woyke T."/>
            <person name="Kerfeld C."/>
        </authorList>
    </citation>
    <scope>NUCLEOTIDE SEQUENCE [LARGE SCALE GENOMIC DNA]</scope>
    <source>
        <strain evidence="5 6">PCC 7203</strain>
    </source>
</reference>
<evidence type="ECO:0000256" key="1">
    <source>
        <dbReference type="ARBA" id="ARBA00023015"/>
    </source>
</evidence>
<dbReference type="PROSITE" id="PS50949">
    <property type="entry name" value="HTH_GNTR"/>
    <property type="match status" value="1"/>
</dbReference>
<dbReference type="KEGG" id="cthe:Chro_0963"/>
<dbReference type="eggNOG" id="COG1802">
    <property type="taxonomic scope" value="Bacteria"/>
</dbReference>
<dbReference type="RefSeq" id="WP_015153046.1">
    <property type="nucleotide sequence ID" value="NC_019695.1"/>
</dbReference>
<dbReference type="GO" id="GO:0003700">
    <property type="term" value="F:DNA-binding transcription factor activity"/>
    <property type="evidence" value="ECO:0007669"/>
    <property type="project" value="InterPro"/>
</dbReference>
<sequence length="240" mass="27389">MLRSPALSLSPQSLQRQRSLQEQAYQALRNAILSGELAPGERLVETKLANKLQVSRTPIREAIRLLQHENLATSDLDGVLRVATISIVDAMQLYDCRIALEELSVRGACHHATEMQLQELESMVEQAEKIVNSKPTQLTSFRLLDIDYRFHRLLAQSSGNPWLVSLLDRVFDQMQLLRIQTTKHNPNVLEIRTEHRQIYQPIQQRDEKAAVEAMVAHLRASKARVVQEVEQLQQTKVSSE</sequence>
<dbReference type="CDD" id="cd07377">
    <property type="entry name" value="WHTH_GntR"/>
    <property type="match status" value="1"/>
</dbReference>
<dbReference type="EMBL" id="CP003597">
    <property type="protein sequence ID" value="AFY86497.1"/>
    <property type="molecule type" value="Genomic_DNA"/>
</dbReference>
<evidence type="ECO:0000313" key="5">
    <source>
        <dbReference type="EMBL" id="AFY86497.1"/>
    </source>
</evidence>
<accession>K9TUI3</accession>
<dbReference type="SMART" id="SM00345">
    <property type="entry name" value="HTH_GNTR"/>
    <property type="match status" value="1"/>
</dbReference>
<dbReference type="Gene3D" id="1.10.10.10">
    <property type="entry name" value="Winged helix-like DNA-binding domain superfamily/Winged helix DNA-binding domain"/>
    <property type="match status" value="1"/>
</dbReference>
<dbReference type="Proteomes" id="UP000010384">
    <property type="component" value="Chromosome"/>
</dbReference>
<dbReference type="InterPro" id="IPR000524">
    <property type="entry name" value="Tscrpt_reg_HTH_GntR"/>
</dbReference>
<gene>
    <name evidence="5" type="ORF">Chro_0963</name>
</gene>
<organism evidence="5 6">
    <name type="scientific">Chroococcidiopsis thermalis (strain PCC 7203)</name>
    <dbReference type="NCBI Taxonomy" id="251229"/>
    <lineage>
        <taxon>Bacteria</taxon>
        <taxon>Bacillati</taxon>
        <taxon>Cyanobacteriota</taxon>
        <taxon>Cyanophyceae</taxon>
        <taxon>Chroococcidiopsidales</taxon>
        <taxon>Chroococcidiopsidaceae</taxon>
        <taxon>Chroococcidiopsis</taxon>
    </lineage>
</organism>
<feature type="domain" description="HTH gntR-type" evidence="4">
    <location>
        <begin position="18"/>
        <end position="85"/>
    </location>
</feature>
<dbReference type="FunCoup" id="K9TUI3">
    <property type="interactions" value="94"/>
</dbReference>